<evidence type="ECO:0000256" key="4">
    <source>
        <dbReference type="PROSITE-ProRule" id="PRU00335"/>
    </source>
</evidence>
<dbReference type="SUPFAM" id="SSF46689">
    <property type="entry name" value="Homeodomain-like"/>
    <property type="match status" value="1"/>
</dbReference>
<protein>
    <submittedName>
        <fullName evidence="6">TetR family transcriptional regulator</fullName>
    </submittedName>
</protein>
<dbReference type="AlphaFoldDB" id="A0AAV5NNV0"/>
<gene>
    <name evidence="6" type="ORF">GCM10007932_16390</name>
</gene>
<comment type="caution">
    <text evidence="6">The sequence shown here is derived from an EMBL/GenBank/DDBJ whole genome shotgun (WGS) entry which is preliminary data.</text>
</comment>
<accession>A0AAV5NNV0</accession>
<dbReference type="PROSITE" id="PS01081">
    <property type="entry name" value="HTH_TETR_1"/>
    <property type="match status" value="1"/>
</dbReference>
<dbReference type="InterPro" id="IPR036271">
    <property type="entry name" value="Tet_transcr_reg_TetR-rel_C_sf"/>
</dbReference>
<dbReference type="PANTHER" id="PTHR47506">
    <property type="entry name" value="TRANSCRIPTIONAL REGULATORY PROTEIN"/>
    <property type="match status" value="1"/>
</dbReference>
<dbReference type="Proteomes" id="UP001156690">
    <property type="component" value="Unassembled WGS sequence"/>
</dbReference>
<reference evidence="7" key="1">
    <citation type="journal article" date="2019" name="Int. J. Syst. Evol. Microbiol.">
        <title>The Global Catalogue of Microorganisms (GCM) 10K type strain sequencing project: providing services to taxonomists for standard genome sequencing and annotation.</title>
        <authorList>
            <consortium name="The Broad Institute Genomics Platform"/>
            <consortium name="The Broad Institute Genome Sequencing Center for Infectious Disease"/>
            <person name="Wu L."/>
            <person name="Ma J."/>
        </authorList>
    </citation>
    <scope>NUCLEOTIDE SEQUENCE [LARGE SCALE GENOMIC DNA]</scope>
    <source>
        <strain evidence="7">NBRC 15640</strain>
    </source>
</reference>
<dbReference type="Pfam" id="PF16925">
    <property type="entry name" value="TetR_C_13"/>
    <property type="match status" value="1"/>
</dbReference>
<evidence type="ECO:0000256" key="1">
    <source>
        <dbReference type="ARBA" id="ARBA00023015"/>
    </source>
</evidence>
<dbReference type="RefSeq" id="WP_126608346.1">
    <property type="nucleotide sequence ID" value="NZ_AP025145.1"/>
</dbReference>
<feature type="DNA-binding region" description="H-T-H motif" evidence="4">
    <location>
        <begin position="28"/>
        <end position="47"/>
    </location>
</feature>
<keyword evidence="2 4" id="KW-0238">DNA-binding</keyword>
<dbReference type="PROSITE" id="PS50977">
    <property type="entry name" value="HTH_TETR_2"/>
    <property type="match status" value="1"/>
</dbReference>
<dbReference type="Gene3D" id="1.10.10.60">
    <property type="entry name" value="Homeodomain-like"/>
    <property type="match status" value="1"/>
</dbReference>
<dbReference type="PRINTS" id="PR00455">
    <property type="entry name" value="HTHTETR"/>
</dbReference>
<dbReference type="InterPro" id="IPR001647">
    <property type="entry name" value="HTH_TetR"/>
</dbReference>
<dbReference type="Pfam" id="PF00440">
    <property type="entry name" value="TetR_N"/>
    <property type="match status" value="1"/>
</dbReference>
<evidence type="ECO:0000313" key="7">
    <source>
        <dbReference type="Proteomes" id="UP001156690"/>
    </source>
</evidence>
<keyword evidence="3" id="KW-0804">Transcription</keyword>
<organism evidence="6 7">
    <name type="scientific">Vibrio penaeicida</name>
    <dbReference type="NCBI Taxonomy" id="104609"/>
    <lineage>
        <taxon>Bacteria</taxon>
        <taxon>Pseudomonadati</taxon>
        <taxon>Pseudomonadota</taxon>
        <taxon>Gammaproteobacteria</taxon>
        <taxon>Vibrionales</taxon>
        <taxon>Vibrionaceae</taxon>
        <taxon>Vibrio</taxon>
    </lineage>
</organism>
<proteinExistence type="predicted"/>
<evidence type="ECO:0000313" key="6">
    <source>
        <dbReference type="EMBL" id="GLQ72279.1"/>
    </source>
</evidence>
<dbReference type="InterPro" id="IPR023772">
    <property type="entry name" value="DNA-bd_HTH_TetR-type_CS"/>
</dbReference>
<keyword evidence="7" id="KW-1185">Reference proteome</keyword>
<name>A0AAV5NNV0_9VIBR</name>
<dbReference type="Gene3D" id="1.10.357.10">
    <property type="entry name" value="Tetracycline Repressor, domain 2"/>
    <property type="match status" value="1"/>
</dbReference>
<dbReference type="InterPro" id="IPR011075">
    <property type="entry name" value="TetR_C"/>
</dbReference>
<dbReference type="GO" id="GO:0003677">
    <property type="term" value="F:DNA binding"/>
    <property type="evidence" value="ECO:0007669"/>
    <property type="project" value="UniProtKB-UniRule"/>
</dbReference>
<evidence type="ECO:0000256" key="2">
    <source>
        <dbReference type="ARBA" id="ARBA00023125"/>
    </source>
</evidence>
<dbReference type="SUPFAM" id="SSF48498">
    <property type="entry name" value="Tetracyclin repressor-like, C-terminal domain"/>
    <property type="match status" value="1"/>
</dbReference>
<sequence>MRSAEFDREEVLRSAMEVFISKGYAKTSMQDLKSATGLHPGSIYCAFTNKRGLLLAALDQYGVESQTSFEAHFEGQSSTLSALKGYLASVVDECEREEIKDCLLQKSLSELSQQDEEVESVISGLMGKWRHAIKLKLEQAQKQGEIADERDCNEIAEFLVMGIYGIRTFSHTNPPKGTLTRLADQLFDYVQKESP</sequence>
<evidence type="ECO:0000259" key="5">
    <source>
        <dbReference type="PROSITE" id="PS50977"/>
    </source>
</evidence>
<dbReference type="InterPro" id="IPR009057">
    <property type="entry name" value="Homeodomain-like_sf"/>
</dbReference>
<keyword evidence="1" id="KW-0805">Transcription regulation</keyword>
<dbReference type="EMBL" id="BSNX01000012">
    <property type="protein sequence ID" value="GLQ72279.1"/>
    <property type="molecule type" value="Genomic_DNA"/>
</dbReference>
<feature type="domain" description="HTH tetR-type" evidence="5">
    <location>
        <begin position="5"/>
        <end position="65"/>
    </location>
</feature>
<evidence type="ECO:0000256" key="3">
    <source>
        <dbReference type="ARBA" id="ARBA00023163"/>
    </source>
</evidence>
<dbReference type="PANTHER" id="PTHR47506:SF8">
    <property type="entry name" value="REPRESSOR OF PUTATIVE XENOBIOTIC REDUCTASE TETR FAMILY-RELATED"/>
    <property type="match status" value="1"/>
</dbReference>